<proteinExistence type="predicted"/>
<dbReference type="Proteomes" id="UP000233781">
    <property type="component" value="Unassembled WGS sequence"/>
</dbReference>
<keyword evidence="3" id="KW-1185">Reference proteome</keyword>
<feature type="transmembrane region" description="Helical" evidence="1">
    <location>
        <begin position="287"/>
        <end position="307"/>
    </location>
</feature>
<dbReference type="EMBL" id="PJNE01000001">
    <property type="protein sequence ID" value="PKW27926.1"/>
    <property type="molecule type" value="Genomic_DNA"/>
</dbReference>
<name>A0A2N3YM62_9MICO</name>
<organism evidence="2 3">
    <name type="scientific">Phycicoccus duodecadis</name>
    <dbReference type="NCBI Taxonomy" id="173053"/>
    <lineage>
        <taxon>Bacteria</taxon>
        <taxon>Bacillati</taxon>
        <taxon>Actinomycetota</taxon>
        <taxon>Actinomycetes</taxon>
        <taxon>Micrococcales</taxon>
        <taxon>Intrasporangiaceae</taxon>
        <taxon>Phycicoccus</taxon>
    </lineage>
</organism>
<feature type="transmembrane region" description="Helical" evidence="1">
    <location>
        <begin position="196"/>
        <end position="221"/>
    </location>
</feature>
<feature type="transmembrane region" description="Helical" evidence="1">
    <location>
        <begin position="161"/>
        <end position="190"/>
    </location>
</feature>
<keyword evidence="1" id="KW-0812">Transmembrane</keyword>
<feature type="transmembrane region" description="Helical" evidence="1">
    <location>
        <begin position="128"/>
        <end position="149"/>
    </location>
</feature>
<sequence>MSVGPGLRARLPEGLLTAIGGPRGVRAARRPARTGVPPALVLLLVLPLGVAALRQASCAADGWAGRAALWRQCASPLMTAVGVDGPQGLLAYLTGRVGGDLPLVPGFVTSALTTLAPGSGLQQQRGVLVLWAVAAAVLLAGLVVAVATVRDTPRADAVALALSPVLAVSVLLSVQLVPVALAVGGLWAWQRRRPELAGALLGVAVLGGRPALLVLLAVALCPPVGVADAVRRLLRAAGTALLLVVGPVAAVDLGLVLRPLSAWWGGGADAGSPWFVPELARHPLGSVPVAVVSLLGMLLAGGLVAVLATRRPRPVAADLALLGVVVVLLTGASFRPADAVWLVPFVALAGIRWRDHLVWAGAEAAHAVALYTWLDAATDPAKGLPAGWYATALSLRLLAVGRLAWVVWARASWEVPPPAGTLERLPSERPVDRSRVVVGDDAYPPVTEGP</sequence>
<protein>
    <recommendedName>
        <fullName evidence="4">Arabinofuranan 3-O-arabinosyltransferase</fullName>
    </recommendedName>
</protein>
<dbReference type="AlphaFoldDB" id="A0A2N3YM62"/>
<feature type="transmembrane region" description="Helical" evidence="1">
    <location>
        <begin position="233"/>
        <end position="257"/>
    </location>
</feature>
<dbReference type="OrthoDB" id="3348156at2"/>
<reference evidence="2 3" key="1">
    <citation type="submission" date="2017-12" db="EMBL/GenBank/DDBJ databases">
        <title>Sequencing the genomes of 1000 Actinobacteria strains.</title>
        <authorList>
            <person name="Klenk H.-P."/>
        </authorList>
    </citation>
    <scope>NUCLEOTIDE SEQUENCE [LARGE SCALE GENOMIC DNA]</scope>
    <source>
        <strain evidence="2 3">DSM 12806</strain>
    </source>
</reference>
<evidence type="ECO:0000313" key="3">
    <source>
        <dbReference type="Proteomes" id="UP000233781"/>
    </source>
</evidence>
<evidence type="ECO:0000256" key="1">
    <source>
        <dbReference type="SAM" id="Phobius"/>
    </source>
</evidence>
<dbReference type="RefSeq" id="WP_101396278.1">
    <property type="nucleotide sequence ID" value="NZ_PJNE01000001.1"/>
</dbReference>
<evidence type="ECO:0000313" key="2">
    <source>
        <dbReference type="EMBL" id="PKW27926.1"/>
    </source>
</evidence>
<comment type="caution">
    <text evidence="2">The sequence shown here is derived from an EMBL/GenBank/DDBJ whole genome shotgun (WGS) entry which is preliminary data.</text>
</comment>
<evidence type="ECO:0008006" key="4">
    <source>
        <dbReference type="Google" id="ProtNLM"/>
    </source>
</evidence>
<accession>A0A2N3YM62</accession>
<keyword evidence="1" id="KW-0472">Membrane</keyword>
<keyword evidence="1" id="KW-1133">Transmembrane helix</keyword>
<feature type="transmembrane region" description="Helical" evidence="1">
    <location>
        <begin position="319"/>
        <end position="337"/>
    </location>
</feature>
<gene>
    <name evidence="2" type="ORF">ATL31_2777</name>
</gene>